<dbReference type="EMBL" id="WJBH02000004">
    <property type="protein sequence ID" value="KAI9559788.1"/>
    <property type="molecule type" value="Genomic_DNA"/>
</dbReference>
<feature type="transmembrane region" description="Helical" evidence="2">
    <location>
        <begin position="161"/>
        <end position="180"/>
    </location>
</feature>
<organism evidence="3 4">
    <name type="scientific">Daphnia sinensis</name>
    <dbReference type="NCBI Taxonomy" id="1820382"/>
    <lineage>
        <taxon>Eukaryota</taxon>
        <taxon>Metazoa</taxon>
        <taxon>Ecdysozoa</taxon>
        <taxon>Arthropoda</taxon>
        <taxon>Crustacea</taxon>
        <taxon>Branchiopoda</taxon>
        <taxon>Diplostraca</taxon>
        <taxon>Cladocera</taxon>
        <taxon>Anomopoda</taxon>
        <taxon>Daphniidae</taxon>
        <taxon>Daphnia</taxon>
        <taxon>Daphnia similis group</taxon>
    </lineage>
</organism>
<feature type="transmembrane region" description="Helical" evidence="2">
    <location>
        <begin position="80"/>
        <end position="102"/>
    </location>
</feature>
<reference evidence="3 4" key="1">
    <citation type="submission" date="2022-05" db="EMBL/GenBank/DDBJ databases">
        <title>A multi-omics perspective on studying reproductive biology in Daphnia sinensis.</title>
        <authorList>
            <person name="Jia J."/>
        </authorList>
    </citation>
    <scope>NUCLEOTIDE SEQUENCE [LARGE SCALE GENOMIC DNA]</scope>
    <source>
        <strain evidence="3 4">WSL</strain>
    </source>
</reference>
<dbReference type="PANTHER" id="PTHR23320">
    <property type="entry name" value="MEMBRANE-SPANNING 4-DOMAINS SUBFAMILY A MS4A -RELATED"/>
    <property type="match status" value="1"/>
</dbReference>
<keyword evidence="2" id="KW-0472">Membrane</keyword>
<dbReference type="Proteomes" id="UP000820818">
    <property type="component" value="Linkage Group LG4"/>
</dbReference>
<keyword evidence="4" id="KW-1185">Reference proteome</keyword>
<comment type="caution">
    <text evidence="3">The sequence shown here is derived from an EMBL/GenBank/DDBJ whole genome shotgun (WGS) entry which is preliminary data.</text>
</comment>
<feature type="transmembrane region" description="Helical" evidence="2">
    <location>
        <begin position="46"/>
        <end position="74"/>
    </location>
</feature>
<keyword evidence="2" id="KW-1133">Transmembrane helix</keyword>
<gene>
    <name evidence="3" type="ORF">GHT06_013795</name>
</gene>
<name>A0AAD5LL43_9CRUS</name>
<evidence type="ECO:0000313" key="3">
    <source>
        <dbReference type="EMBL" id="KAI9559788.1"/>
    </source>
</evidence>
<dbReference type="InterPro" id="IPR030417">
    <property type="entry name" value="MS4A"/>
</dbReference>
<sequence length="309" mass="33968">MHNNVNNIMGTANPSGIIWQPVAMPPANTSNYNIGKKSAAIRTFSIIGIVLGVLSIFIQIATLVIYATSIFYYVYYPLDVIGHGIWCGAFYLTAGSLGLAACRKGTKSLLIATVVMSSISIAGAIVASTLSGITAGYGFFYVCYYTLCDAWLGLEWTLMSISILAFVNAIILVSFASVPLCCGGPQGNTNIGVGSYQQPMYYQPQPTMYLAAQQQPDVHHFANAGQQNQYPQQAQYPQQQQFQLLQPHSEFTNAPQQQKQPTRHSLLLQRQFSQQKKQELPRLPTATTKISRPNSQSEQLTTELHTNEN</sequence>
<evidence type="ECO:0000313" key="4">
    <source>
        <dbReference type="Proteomes" id="UP000820818"/>
    </source>
</evidence>
<dbReference type="AlphaFoldDB" id="A0AAD5LL43"/>
<keyword evidence="2" id="KW-0812">Transmembrane</keyword>
<dbReference type="PANTHER" id="PTHR23320:SF173">
    <property type="entry name" value="MARVEL DOMAIN-CONTAINING PROTEIN-RELATED"/>
    <property type="match status" value="1"/>
</dbReference>
<feature type="compositionally biased region" description="Polar residues" evidence="1">
    <location>
        <begin position="285"/>
        <end position="309"/>
    </location>
</feature>
<feature type="transmembrane region" description="Helical" evidence="2">
    <location>
        <begin position="109"/>
        <end position="130"/>
    </location>
</feature>
<accession>A0AAD5LL43</accession>
<protein>
    <submittedName>
        <fullName evidence="3">Uncharacterized protein</fullName>
    </submittedName>
</protein>
<proteinExistence type="predicted"/>
<feature type="region of interest" description="Disordered" evidence="1">
    <location>
        <begin position="273"/>
        <end position="309"/>
    </location>
</feature>
<evidence type="ECO:0000256" key="1">
    <source>
        <dbReference type="SAM" id="MobiDB-lite"/>
    </source>
</evidence>
<evidence type="ECO:0000256" key="2">
    <source>
        <dbReference type="SAM" id="Phobius"/>
    </source>
</evidence>